<evidence type="ECO:0000256" key="1">
    <source>
        <dbReference type="ARBA" id="ARBA00004370"/>
    </source>
</evidence>
<dbReference type="EMBL" id="QZCH01000003">
    <property type="protein sequence ID" value="RJG50071.1"/>
    <property type="molecule type" value="Genomic_DNA"/>
</dbReference>
<gene>
    <name evidence="9" type="primary">ftsQ</name>
    <name evidence="11" type="ORF">D1Z90_05185</name>
</gene>
<dbReference type="Pfam" id="PF03799">
    <property type="entry name" value="FtsQ_DivIB_C"/>
    <property type="match status" value="1"/>
</dbReference>
<dbReference type="Pfam" id="PF08478">
    <property type="entry name" value="POTRA_1"/>
    <property type="match status" value="1"/>
</dbReference>
<comment type="subcellular location">
    <subcellularLocation>
        <location evidence="9">Cell inner membrane</location>
        <topology evidence="9">Single-pass type II membrane protein</topology>
    </subcellularLocation>
    <subcellularLocation>
        <location evidence="1">Membrane</location>
    </subcellularLocation>
    <text evidence="9">Localizes to the division septum.</text>
</comment>
<dbReference type="GO" id="GO:0032153">
    <property type="term" value="C:cell division site"/>
    <property type="evidence" value="ECO:0007669"/>
    <property type="project" value="UniProtKB-UniRule"/>
</dbReference>
<keyword evidence="4 9" id="KW-0132">Cell division</keyword>
<dbReference type="GO" id="GO:0090529">
    <property type="term" value="P:cell septum assembly"/>
    <property type="evidence" value="ECO:0007669"/>
    <property type="project" value="InterPro"/>
</dbReference>
<proteinExistence type="inferred from homology"/>
<dbReference type="InterPro" id="IPR034746">
    <property type="entry name" value="POTRA"/>
</dbReference>
<comment type="similarity">
    <text evidence="9">Belongs to the FtsQ/DivIB family. FtsQ subfamily.</text>
</comment>
<sequence>MALLAWFSFTAMHWLTDQKRLPMSELILLGEREYVSDDEVRQVLLAIPDSQNFFTLDVAQLQDNLQSLPWVYSASIRKRWPDRLKVFLVEQPVVAFWNQADLVNEFGEVFHAPIAKIRQSLVQLEGPDNSAPEVLQVYRQLDSLLELNGFKIVAVQLTQRYAWNIELAQGIELKLGREQRLDRVQRFIDIYPLLDAENVAYVDLRYDTGVAVGWKQQRESNDQNNG</sequence>
<protein>
    <recommendedName>
        <fullName evidence="9">Cell division protein FtsQ</fullName>
    </recommendedName>
</protein>
<dbReference type="InterPro" id="IPR013685">
    <property type="entry name" value="POTRA_FtsQ_type"/>
</dbReference>
<comment type="function">
    <text evidence="9">Essential cell division protein. May link together the upstream cell division proteins, which are predominantly cytoplasmic, with the downstream cell division proteins, which are predominantly periplasmic. May control correct divisome assembly.</text>
</comment>
<name>A0A418YIL5_9GAMM</name>
<evidence type="ECO:0000256" key="3">
    <source>
        <dbReference type="ARBA" id="ARBA00022519"/>
    </source>
</evidence>
<keyword evidence="7 9" id="KW-0472">Membrane</keyword>
<evidence type="ECO:0000259" key="10">
    <source>
        <dbReference type="PROSITE" id="PS51779"/>
    </source>
</evidence>
<comment type="subunit">
    <text evidence="9">Part of a complex composed of FtsB, FtsL and FtsQ.</text>
</comment>
<dbReference type="GO" id="GO:0043093">
    <property type="term" value="P:FtsZ-dependent cytokinesis"/>
    <property type="evidence" value="ECO:0007669"/>
    <property type="project" value="UniProtKB-UniRule"/>
</dbReference>
<reference evidence="11 12" key="2">
    <citation type="submission" date="2019-01" db="EMBL/GenBank/DDBJ databases">
        <title>Motilimonas pumilus sp. nov., isolated from the gut of sea cucumber (Apostichopus japonicus).</title>
        <authorList>
            <person name="Wang F.-Q."/>
            <person name="Ren L.-H."/>
            <person name="Lin Y.-W."/>
            <person name="Sun G.-H."/>
            <person name="Du Z.-J."/>
            <person name="Zhao J.-X."/>
            <person name="Liu X.-J."/>
            <person name="Liu L.-J."/>
        </authorList>
    </citation>
    <scope>NUCLEOTIDE SEQUENCE [LARGE SCALE GENOMIC DNA]</scope>
    <source>
        <strain evidence="11 12">PLHSC7-2</strain>
    </source>
</reference>
<dbReference type="PANTHER" id="PTHR35851:SF1">
    <property type="entry name" value="CELL DIVISION PROTEIN FTSQ"/>
    <property type="match status" value="1"/>
</dbReference>
<dbReference type="OrthoDB" id="9790370at2"/>
<dbReference type="Gene3D" id="3.10.20.310">
    <property type="entry name" value="membrane protein fhac"/>
    <property type="match status" value="1"/>
</dbReference>
<keyword evidence="5 9" id="KW-0812">Transmembrane</keyword>
<organism evidence="11 12">
    <name type="scientific">Motilimonas pumila</name>
    <dbReference type="NCBI Taxonomy" id="2303987"/>
    <lineage>
        <taxon>Bacteria</taxon>
        <taxon>Pseudomonadati</taxon>
        <taxon>Pseudomonadota</taxon>
        <taxon>Gammaproteobacteria</taxon>
        <taxon>Alteromonadales</taxon>
        <taxon>Alteromonadales genera incertae sedis</taxon>
        <taxon>Motilimonas</taxon>
    </lineage>
</organism>
<dbReference type="InterPro" id="IPR026579">
    <property type="entry name" value="FtsQ"/>
</dbReference>
<dbReference type="AlphaFoldDB" id="A0A418YIL5"/>
<keyword evidence="3 9" id="KW-0997">Cell inner membrane</keyword>
<dbReference type="PROSITE" id="PS51779">
    <property type="entry name" value="POTRA"/>
    <property type="match status" value="1"/>
</dbReference>
<dbReference type="Gene3D" id="3.40.50.11690">
    <property type="entry name" value="Cell division protein FtsQ/DivIB"/>
    <property type="match status" value="1"/>
</dbReference>
<evidence type="ECO:0000256" key="7">
    <source>
        <dbReference type="ARBA" id="ARBA00023136"/>
    </source>
</evidence>
<evidence type="ECO:0000256" key="6">
    <source>
        <dbReference type="ARBA" id="ARBA00022989"/>
    </source>
</evidence>
<accession>A0A418YIL5</accession>
<dbReference type="GO" id="GO:0005886">
    <property type="term" value="C:plasma membrane"/>
    <property type="evidence" value="ECO:0007669"/>
    <property type="project" value="UniProtKB-SubCell"/>
</dbReference>
<evidence type="ECO:0000256" key="2">
    <source>
        <dbReference type="ARBA" id="ARBA00022475"/>
    </source>
</evidence>
<evidence type="ECO:0000313" key="12">
    <source>
        <dbReference type="Proteomes" id="UP000283255"/>
    </source>
</evidence>
<evidence type="ECO:0000256" key="9">
    <source>
        <dbReference type="HAMAP-Rule" id="MF_00911"/>
    </source>
</evidence>
<dbReference type="PANTHER" id="PTHR35851">
    <property type="entry name" value="CELL DIVISION PROTEIN FTSQ"/>
    <property type="match status" value="1"/>
</dbReference>
<evidence type="ECO:0000256" key="5">
    <source>
        <dbReference type="ARBA" id="ARBA00022692"/>
    </source>
</evidence>
<dbReference type="HAMAP" id="MF_00911">
    <property type="entry name" value="FtsQ_subfam"/>
    <property type="match status" value="1"/>
</dbReference>
<dbReference type="InterPro" id="IPR045335">
    <property type="entry name" value="FtsQ_C_sf"/>
</dbReference>
<evidence type="ECO:0000256" key="8">
    <source>
        <dbReference type="ARBA" id="ARBA00023306"/>
    </source>
</evidence>
<feature type="domain" description="POTRA" evidence="10">
    <location>
        <begin position="21"/>
        <end position="91"/>
    </location>
</feature>
<evidence type="ECO:0000313" key="11">
    <source>
        <dbReference type="EMBL" id="RJG50071.1"/>
    </source>
</evidence>
<evidence type="ECO:0000256" key="4">
    <source>
        <dbReference type="ARBA" id="ARBA00022618"/>
    </source>
</evidence>
<keyword evidence="2 9" id="KW-1003">Cell membrane</keyword>
<reference evidence="11 12" key="1">
    <citation type="submission" date="2018-09" db="EMBL/GenBank/DDBJ databases">
        <authorList>
            <person name="Wang F."/>
        </authorList>
    </citation>
    <scope>NUCLEOTIDE SEQUENCE [LARGE SCALE GENOMIC DNA]</scope>
    <source>
        <strain evidence="11 12">PLHSC7-2</strain>
    </source>
</reference>
<keyword evidence="6 9" id="KW-1133">Transmembrane helix</keyword>
<dbReference type="InterPro" id="IPR005548">
    <property type="entry name" value="Cell_div_FtsQ/DivIB_C"/>
</dbReference>
<comment type="caution">
    <text evidence="11">The sequence shown here is derived from an EMBL/GenBank/DDBJ whole genome shotgun (WGS) entry which is preliminary data.</text>
</comment>
<keyword evidence="12" id="KW-1185">Reference proteome</keyword>
<dbReference type="Proteomes" id="UP000283255">
    <property type="component" value="Unassembled WGS sequence"/>
</dbReference>
<keyword evidence="8 9" id="KW-0131">Cell cycle</keyword>